<dbReference type="EMBL" id="MK387132">
    <property type="protein sequence ID" value="QBH70098.1"/>
    <property type="molecule type" value="mRNA"/>
</dbReference>
<evidence type="ECO:0000256" key="1">
    <source>
        <dbReference type="ARBA" id="ARBA00002657"/>
    </source>
</evidence>
<feature type="domain" description="ShKT" evidence="10">
    <location>
        <begin position="363"/>
        <end position="397"/>
    </location>
</feature>
<evidence type="ECO:0000256" key="6">
    <source>
        <dbReference type="ARBA" id="ARBA00023049"/>
    </source>
</evidence>
<sequence>MTVLVRLLVIGLLSVGGDAFTRDNKPTSMDEAIMLAAGKNAYMRRSGNMYTDGLDMVLTREQRRALYENPKARMRGKRLPYVMTPWTDGIVPYRIIGPFDAQRIKKIKEGMKAWERVTCVKFRETSYGDKNSIHIMNRAGCWSMLGMIHSNPQYLSLQADGCFWRGTVEHEFGHALGLVHEHQRPNRDEHISVNEYNIQRTFQSQLMKYVDAVDKMSLPYDYHSVMHYGHFAFSIQPSERHPTINVIGNADRQNQKYTKEIGRVLGPSFIDAKLINGMYKCAERCTQPPYCRSDCYVTHDCKCICKETMPPVLCYDSSYGCTRLRDQDCVTYQFEHEIFCRQRCKMCAVNGTTLPPDKPDLPCQDFSSSCQLLADDGRCTVDKQYMSEYCQKTCKLCPTEGGEDGGTTVTVEEECKDKQTSCSSWAKGGYCSEKRDYMLKECKKSCTKCGDGNEDDKGKGKEDGACEDNNENCADWAKSNQCTINPGYMMKNCIKSCTKCGGGKETGACEDKHRNCAAWAGVGQCGKKPDYMLNNCKKSCTKCDENDNDNGKKDGNCKDENRSCSSWAESGECDNNPGYMLTYCKKSCGVCGGGKVKENCQNENEGCEMWAQAGECHRNPSYMNAKCRKACELC</sequence>
<comment type="function">
    <text evidence="1">Metalloprotease.</text>
</comment>
<dbReference type="Pfam" id="PF01549">
    <property type="entry name" value="ShK"/>
    <property type="match status" value="6"/>
</dbReference>
<feature type="active site" evidence="8">
    <location>
        <position position="171"/>
    </location>
</feature>
<dbReference type="GO" id="GO:0006508">
    <property type="term" value="P:proteolysis"/>
    <property type="evidence" value="ECO:0007669"/>
    <property type="project" value="UniProtKB-KW"/>
</dbReference>
<dbReference type="SUPFAM" id="SSF55486">
    <property type="entry name" value="Metalloproteases ('zincins'), catalytic domain"/>
    <property type="match status" value="1"/>
</dbReference>
<keyword evidence="2 8" id="KW-0645">Protease</keyword>
<feature type="disulfide bond" evidence="7">
    <location>
        <begin position="415"/>
        <end position="449"/>
    </location>
</feature>
<reference evidence="12" key="1">
    <citation type="journal article" date="2019" name="Toxins">
        <title>A Recurrent Motif: Diversity and Evolution of ShKT Domain Containing Proteins in the Vampire Snail Cumia reticulata.</title>
        <authorList>
            <person name="Gerdol M."/>
            <person name="Cervelli M."/>
            <person name="Mariottini P."/>
            <person name="Oliverio M."/>
            <person name="Dutertre S."/>
            <person name="Modica M.V."/>
        </authorList>
    </citation>
    <scope>NUCLEOTIDE SEQUENCE</scope>
</reference>
<dbReference type="AlphaFoldDB" id="A0A481SP53"/>
<evidence type="ECO:0000259" key="10">
    <source>
        <dbReference type="PROSITE" id="PS51670"/>
    </source>
</evidence>
<keyword evidence="5 8" id="KW-0862">Zinc</keyword>
<dbReference type="InterPro" id="IPR024079">
    <property type="entry name" value="MetalloPept_cat_dom_sf"/>
</dbReference>
<dbReference type="PROSITE" id="PS51864">
    <property type="entry name" value="ASTACIN"/>
    <property type="match status" value="1"/>
</dbReference>
<name>A0A481SP53_9CAEN</name>
<dbReference type="GO" id="GO:0008270">
    <property type="term" value="F:zinc ion binding"/>
    <property type="evidence" value="ECO:0007669"/>
    <property type="project" value="UniProtKB-UniRule"/>
</dbReference>
<dbReference type="EC" id="3.4.24.-" evidence="9"/>
<dbReference type="Pfam" id="PF01400">
    <property type="entry name" value="Astacin"/>
    <property type="match status" value="1"/>
</dbReference>
<feature type="disulfide bond" evidence="7">
    <location>
        <begin position="600"/>
        <end position="634"/>
    </location>
</feature>
<feature type="binding site" evidence="8">
    <location>
        <position position="170"/>
    </location>
    <ligand>
        <name>Zn(2+)</name>
        <dbReference type="ChEBI" id="CHEBI:29105"/>
        <note>catalytic</note>
    </ligand>
</feature>
<dbReference type="PRINTS" id="PR00480">
    <property type="entry name" value="ASTACIN"/>
</dbReference>
<evidence type="ECO:0000259" key="11">
    <source>
        <dbReference type="PROSITE" id="PS51864"/>
    </source>
</evidence>
<dbReference type="Gene3D" id="1.10.10.1940">
    <property type="match status" value="2"/>
</dbReference>
<feature type="signal peptide" evidence="9">
    <location>
        <begin position="1"/>
        <end position="19"/>
    </location>
</feature>
<feature type="chain" id="PRO_5019621348" description="Metalloendopeptidase" evidence="9">
    <location>
        <begin position="20"/>
        <end position="634"/>
    </location>
</feature>
<dbReference type="InterPro" id="IPR006026">
    <property type="entry name" value="Peptidase_Metallo"/>
</dbReference>
<comment type="caution">
    <text evidence="7">Lacks conserved residue(s) required for the propagation of feature annotation.</text>
</comment>
<dbReference type="InterPro" id="IPR001506">
    <property type="entry name" value="Peptidase_M12A"/>
</dbReference>
<dbReference type="GO" id="GO:0004222">
    <property type="term" value="F:metalloendopeptidase activity"/>
    <property type="evidence" value="ECO:0007669"/>
    <property type="project" value="UniProtKB-UniRule"/>
</dbReference>
<evidence type="ECO:0000256" key="3">
    <source>
        <dbReference type="ARBA" id="ARBA00022723"/>
    </source>
</evidence>
<evidence type="ECO:0000256" key="8">
    <source>
        <dbReference type="PROSITE-ProRule" id="PRU01211"/>
    </source>
</evidence>
<dbReference type="InterPro" id="IPR034035">
    <property type="entry name" value="Astacin-like_dom"/>
</dbReference>
<dbReference type="CDD" id="cd04280">
    <property type="entry name" value="ZnMc_astacin_like"/>
    <property type="match status" value="1"/>
</dbReference>
<evidence type="ECO:0000256" key="2">
    <source>
        <dbReference type="ARBA" id="ARBA00022670"/>
    </source>
</evidence>
<dbReference type="PANTHER" id="PTHR10127">
    <property type="entry name" value="DISCOIDIN, CUB, EGF, LAMININ , AND ZINC METALLOPROTEASE DOMAIN CONTAINING"/>
    <property type="match status" value="1"/>
</dbReference>
<feature type="binding site" evidence="8">
    <location>
        <position position="174"/>
    </location>
    <ligand>
        <name>Zn(2+)</name>
        <dbReference type="ChEBI" id="CHEBI:29105"/>
        <note>catalytic</note>
    </ligand>
</feature>
<feature type="domain" description="ShKT" evidence="10">
    <location>
        <begin position="466"/>
        <end position="500"/>
    </location>
</feature>
<keyword evidence="9" id="KW-0732">Signal</keyword>
<dbReference type="PROSITE" id="PS51670">
    <property type="entry name" value="SHKT"/>
    <property type="match status" value="6"/>
</dbReference>
<feature type="disulfide bond" evidence="7">
    <location>
        <begin position="557"/>
        <end position="591"/>
    </location>
</feature>
<comment type="cofactor">
    <cofactor evidence="8 9">
        <name>Zn(2+)</name>
        <dbReference type="ChEBI" id="CHEBI:29105"/>
    </cofactor>
    <text evidence="8 9">Binds 1 zinc ion per subunit.</text>
</comment>
<feature type="disulfide bond" evidence="7">
    <location>
        <begin position="509"/>
        <end position="543"/>
    </location>
</feature>
<dbReference type="PANTHER" id="PTHR10127:SF780">
    <property type="entry name" value="METALLOENDOPEPTIDASE"/>
    <property type="match status" value="1"/>
</dbReference>
<evidence type="ECO:0000256" key="9">
    <source>
        <dbReference type="RuleBase" id="RU361183"/>
    </source>
</evidence>
<feature type="domain" description="ShKT" evidence="10">
    <location>
        <begin position="415"/>
        <end position="449"/>
    </location>
</feature>
<accession>A0A481SP53</accession>
<feature type="disulfide bond" evidence="7">
    <location>
        <begin position="363"/>
        <end position="397"/>
    </location>
</feature>
<keyword evidence="4 8" id="KW-0378">Hydrolase</keyword>
<organism evidence="12">
    <name type="scientific">Colubraria reticulata</name>
    <dbReference type="NCBI Taxonomy" id="604273"/>
    <lineage>
        <taxon>Eukaryota</taxon>
        <taxon>Metazoa</taxon>
        <taxon>Spiralia</taxon>
        <taxon>Lophotrochozoa</taxon>
        <taxon>Mollusca</taxon>
        <taxon>Gastropoda</taxon>
        <taxon>Caenogastropoda</taxon>
        <taxon>Neogastropoda</taxon>
        <taxon>Buccinoidea</taxon>
        <taxon>Buccinidae</taxon>
        <taxon>Colubraria</taxon>
    </lineage>
</organism>
<evidence type="ECO:0000256" key="7">
    <source>
        <dbReference type="PROSITE-ProRule" id="PRU01005"/>
    </source>
</evidence>
<dbReference type="Gene3D" id="3.40.390.10">
    <property type="entry name" value="Collagenase (Catalytic Domain)"/>
    <property type="match status" value="1"/>
</dbReference>
<evidence type="ECO:0000313" key="12">
    <source>
        <dbReference type="EMBL" id="QBH70098.1"/>
    </source>
</evidence>
<dbReference type="InterPro" id="IPR003582">
    <property type="entry name" value="ShKT_dom"/>
</dbReference>
<keyword evidence="7" id="KW-1015">Disulfide bond</keyword>
<evidence type="ECO:0000256" key="5">
    <source>
        <dbReference type="ARBA" id="ARBA00022833"/>
    </source>
</evidence>
<feature type="disulfide bond" evidence="7">
    <location>
        <begin position="466"/>
        <end position="500"/>
    </location>
</feature>
<feature type="domain" description="ShKT" evidence="10">
    <location>
        <begin position="509"/>
        <end position="543"/>
    </location>
</feature>
<feature type="binding site" evidence="8">
    <location>
        <position position="180"/>
    </location>
    <ligand>
        <name>Zn(2+)</name>
        <dbReference type="ChEBI" id="CHEBI:29105"/>
        <note>catalytic</note>
    </ligand>
</feature>
<dbReference type="SMART" id="SM00235">
    <property type="entry name" value="ZnMc"/>
    <property type="match status" value="1"/>
</dbReference>
<feature type="domain" description="ShKT" evidence="10">
    <location>
        <begin position="557"/>
        <end position="591"/>
    </location>
</feature>
<proteinExistence type="evidence at transcript level"/>
<feature type="domain" description="ShKT" evidence="10">
    <location>
        <begin position="600"/>
        <end position="634"/>
    </location>
</feature>
<feature type="domain" description="Peptidase M12A" evidence="11">
    <location>
        <begin position="72"/>
        <end position="282"/>
    </location>
</feature>
<protein>
    <recommendedName>
        <fullName evidence="9">Metalloendopeptidase</fullName>
        <ecNumber evidence="9">3.4.24.-</ecNumber>
    </recommendedName>
</protein>
<keyword evidence="3 8" id="KW-0479">Metal-binding</keyword>
<evidence type="ECO:0000256" key="4">
    <source>
        <dbReference type="ARBA" id="ARBA00022801"/>
    </source>
</evidence>
<dbReference type="SMART" id="SM00254">
    <property type="entry name" value="ShKT"/>
    <property type="match status" value="6"/>
</dbReference>
<keyword evidence="6 8" id="KW-0482">Metalloprotease</keyword>